<evidence type="ECO:0000313" key="3">
    <source>
        <dbReference type="Proteomes" id="UP000605970"/>
    </source>
</evidence>
<dbReference type="AlphaFoldDB" id="A0A8S9ZIJ2"/>
<feature type="chain" id="PRO_5035839850" evidence="1">
    <location>
        <begin position="25"/>
        <end position="188"/>
    </location>
</feature>
<sequence>MRLWRLLIYLTIIIIVCFTTEVRSAKKPKKFNLSLKPNKAKFKEKREENALNNIPLSNPETHTEEENVKEVYNNFEGICKGLIKKKGKIKIKTFIKSTLISKIINNIGKEQKEEIKKCCEKTDLNNPYSIQKCENISNKLENKIKNNTIFKQLENEIIRKQRRTKRYNIFFKPKKMIKNILKKYIYGC</sequence>
<evidence type="ECO:0000313" key="2">
    <source>
        <dbReference type="EMBL" id="KAF7633154.1"/>
    </source>
</evidence>
<gene>
    <name evidence="2" type="ORF">Mgra_00007433</name>
</gene>
<organism evidence="2 3">
    <name type="scientific">Meloidogyne graminicola</name>
    <dbReference type="NCBI Taxonomy" id="189291"/>
    <lineage>
        <taxon>Eukaryota</taxon>
        <taxon>Metazoa</taxon>
        <taxon>Ecdysozoa</taxon>
        <taxon>Nematoda</taxon>
        <taxon>Chromadorea</taxon>
        <taxon>Rhabditida</taxon>
        <taxon>Tylenchina</taxon>
        <taxon>Tylenchomorpha</taxon>
        <taxon>Tylenchoidea</taxon>
        <taxon>Meloidogynidae</taxon>
        <taxon>Meloidogyninae</taxon>
        <taxon>Meloidogyne</taxon>
    </lineage>
</organism>
<dbReference type="Proteomes" id="UP000605970">
    <property type="component" value="Unassembled WGS sequence"/>
</dbReference>
<dbReference type="EMBL" id="JABEBT010000083">
    <property type="protein sequence ID" value="KAF7633154.1"/>
    <property type="molecule type" value="Genomic_DNA"/>
</dbReference>
<protein>
    <submittedName>
        <fullName evidence="2">Uncharacterized protein</fullName>
    </submittedName>
</protein>
<keyword evidence="1" id="KW-0732">Signal</keyword>
<evidence type="ECO:0000256" key="1">
    <source>
        <dbReference type="SAM" id="SignalP"/>
    </source>
</evidence>
<proteinExistence type="predicted"/>
<comment type="caution">
    <text evidence="2">The sequence shown here is derived from an EMBL/GenBank/DDBJ whole genome shotgun (WGS) entry which is preliminary data.</text>
</comment>
<name>A0A8S9ZIJ2_9BILA</name>
<reference evidence="2" key="1">
    <citation type="journal article" date="2020" name="Ecol. Evol.">
        <title>Genome structure and content of the rice root-knot nematode (Meloidogyne graminicola).</title>
        <authorList>
            <person name="Phan N.T."/>
            <person name="Danchin E.G.J."/>
            <person name="Klopp C."/>
            <person name="Perfus-Barbeoch L."/>
            <person name="Kozlowski D.K."/>
            <person name="Koutsovoulos G.D."/>
            <person name="Lopez-Roques C."/>
            <person name="Bouchez O."/>
            <person name="Zahm M."/>
            <person name="Besnard G."/>
            <person name="Bellafiore S."/>
        </authorList>
    </citation>
    <scope>NUCLEOTIDE SEQUENCE</scope>
    <source>
        <strain evidence="2">VN-18</strain>
    </source>
</reference>
<feature type="signal peptide" evidence="1">
    <location>
        <begin position="1"/>
        <end position="24"/>
    </location>
</feature>
<accession>A0A8S9ZIJ2</accession>
<keyword evidence="3" id="KW-1185">Reference proteome</keyword>